<evidence type="ECO:0000256" key="1">
    <source>
        <dbReference type="SAM" id="Coils"/>
    </source>
</evidence>
<accession>V6T9W7</accession>
<sequence>VGLKKSVPSACSMAHAREDPFYNIPDIVTKELQQIRSSISLLEVKCTEVEKKCANLQSENALLREQLLKTTQLLANYPTSRDYDTLKASITQVSTNLWQPMAPFINQLKQQLLSELQESLQDFSPKDRVSKGGLSVALAEQIALELSPIYAKISSIEEVLQSKANKRTVIATIKQRFEEIAGMVTSLQESLADVMSEKADAESVSDALLAKVDITRLPAILDPYLKAETFNQFKQEVSADDGILSRMSKIELKIIAQQQALEETIRTSVSVVMDKLQEQISELEVLVRANTATISKACASADAAMADVKLLRSDGPEETTKTYSQILREIQSFGSRLSNIEADIIRKVDHLDFQAMQRRTQAQLNAERSLSQDHNRPTVGQVRQMIAESIDAVISHRSNDNL</sequence>
<reference evidence="2 3" key="2">
    <citation type="journal article" date="2013" name="Genome Biol. Evol.">
        <title>Genome sequencing of Giardia lamblia genotypes A2 and B isolates (DH and GS) and comparative analysis with the genomes of genotypes A1 and E (WB and Pig).</title>
        <authorList>
            <person name="Adam R.D."/>
            <person name="Dahlstrom E.W."/>
            <person name="Martens C.A."/>
            <person name="Bruno D.P."/>
            <person name="Barbian K.D."/>
            <person name="Ricklefs S.M."/>
            <person name="Hernandez M.M."/>
            <person name="Narla N.P."/>
            <person name="Patel R.B."/>
            <person name="Porcella S.F."/>
            <person name="Nash T.E."/>
        </authorList>
    </citation>
    <scope>NUCLEOTIDE SEQUENCE [LARGE SCALE GENOMIC DNA]</scope>
    <source>
        <strain evidence="2 3">DH</strain>
    </source>
</reference>
<dbReference type="EMBL" id="AHGT01000072">
    <property type="protein sequence ID" value="ESU35668.1"/>
    <property type="molecule type" value="Genomic_DNA"/>
</dbReference>
<organism evidence="2 3">
    <name type="scientific">Giardia intestinalis</name>
    <name type="common">Giardia lamblia</name>
    <dbReference type="NCBI Taxonomy" id="5741"/>
    <lineage>
        <taxon>Eukaryota</taxon>
        <taxon>Metamonada</taxon>
        <taxon>Diplomonadida</taxon>
        <taxon>Hexamitidae</taxon>
        <taxon>Giardiinae</taxon>
        <taxon>Giardia</taxon>
    </lineage>
</organism>
<feature type="non-terminal residue" evidence="2">
    <location>
        <position position="1"/>
    </location>
</feature>
<protein>
    <submittedName>
        <fullName evidence="2">Uncharacterized protein</fullName>
    </submittedName>
</protein>
<evidence type="ECO:0000313" key="2">
    <source>
        <dbReference type="EMBL" id="ESU35668.1"/>
    </source>
</evidence>
<feature type="coiled-coil region" evidence="1">
    <location>
        <begin position="39"/>
        <end position="66"/>
    </location>
</feature>
<dbReference type="Proteomes" id="UP000018320">
    <property type="component" value="Unassembled WGS sequence"/>
</dbReference>
<dbReference type="VEuPathDB" id="GiardiaDB:GL50581_1691"/>
<keyword evidence="1" id="KW-0175">Coiled coil</keyword>
<name>V6T9W7_GIAIN</name>
<gene>
    <name evidence="2" type="ORF">DHA2_153429</name>
</gene>
<dbReference type="VEuPathDB" id="GiardiaDB:DHA2_153429"/>
<dbReference type="VEuPathDB" id="GiardiaDB:GL50803_0012889"/>
<evidence type="ECO:0000313" key="3">
    <source>
        <dbReference type="Proteomes" id="UP000018320"/>
    </source>
</evidence>
<proteinExistence type="predicted"/>
<reference evidence="3" key="1">
    <citation type="submission" date="2012-02" db="EMBL/GenBank/DDBJ databases">
        <title>Genome sequencing of Giardia lamblia Genotypes A2 and B isolates (DH and GS) and comparative analysis with the genomes of Genotypes A1 and E (WB and Pig).</title>
        <authorList>
            <person name="Adam R."/>
            <person name="Dahlstrom E."/>
            <person name="Martens C."/>
            <person name="Bruno D."/>
            <person name="Barbian K."/>
            <person name="Porcella S.F."/>
            <person name="Nash T."/>
        </authorList>
    </citation>
    <scope>NUCLEOTIDE SEQUENCE</scope>
    <source>
        <strain evidence="3">DH</strain>
    </source>
</reference>
<comment type="caution">
    <text evidence="2">The sequence shown here is derived from an EMBL/GenBank/DDBJ whole genome shotgun (WGS) entry which is preliminary data.</text>
</comment>
<dbReference type="VEuPathDB" id="GiardiaDB:QR46_4144"/>
<dbReference type="AlphaFoldDB" id="V6T9W7"/>